<organism evidence="2 3">
    <name type="scientific">Bugula neritina</name>
    <name type="common">Brown bryozoan</name>
    <name type="synonym">Sertularia neritina</name>
    <dbReference type="NCBI Taxonomy" id="10212"/>
    <lineage>
        <taxon>Eukaryota</taxon>
        <taxon>Metazoa</taxon>
        <taxon>Spiralia</taxon>
        <taxon>Lophotrochozoa</taxon>
        <taxon>Bryozoa</taxon>
        <taxon>Gymnolaemata</taxon>
        <taxon>Cheilostomatida</taxon>
        <taxon>Flustrina</taxon>
        <taxon>Buguloidea</taxon>
        <taxon>Bugulidae</taxon>
        <taxon>Bugula</taxon>
    </lineage>
</organism>
<dbReference type="PANTHER" id="PTHR13304:SF0">
    <property type="entry name" value="GLYCOSYLPHOSPHATIDYLINOSITOL ANCHOR ATTACHMENT 1 PROTEIN"/>
    <property type="match status" value="1"/>
</dbReference>
<dbReference type="AlphaFoldDB" id="A0A7J7IW48"/>
<evidence type="ECO:0000313" key="3">
    <source>
        <dbReference type="Proteomes" id="UP000593567"/>
    </source>
</evidence>
<evidence type="ECO:0000256" key="1">
    <source>
        <dbReference type="SAM" id="Phobius"/>
    </source>
</evidence>
<accession>A0A7J7IW48</accession>
<keyword evidence="1" id="KW-0472">Membrane</keyword>
<dbReference type="PANTHER" id="PTHR13304">
    <property type="entry name" value="GLYCOSYLPHOSPHATIDYLINOSITOL ANCHOR ATTACHMENT 1 PROTEIN"/>
    <property type="match status" value="1"/>
</dbReference>
<dbReference type="Proteomes" id="UP000593567">
    <property type="component" value="Unassembled WGS sequence"/>
</dbReference>
<feature type="transmembrane region" description="Helical" evidence="1">
    <location>
        <begin position="297"/>
        <end position="316"/>
    </location>
</feature>
<dbReference type="OrthoDB" id="445301at2759"/>
<keyword evidence="1" id="KW-1133">Transmembrane helix</keyword>
<comment type="caution">
    <text evidence="2">The sequence shown here is derived from an EMBL/GenBank/DDBJ whole genome shotgun (WGS) entry which is preliminary data.</text>
</comment>
<dbReference type="InterPro" id="IPR007246">
    <property type="entry name" value="Gaa1"/>
</dbReference>
<feature type="transmembrane region" description="Helical" evidence="1">
    <location>
        <begin position="475"/>
        <end position="497"/>
    </location>
</feature>
<dbReference type="Pfam" id="PF04114">
    <property type="entry name" value="Gaa1"/>
    <property type="match status" value="1"/>
</dbReference>
<keyword evidence="3" id="KW-1185">Reference proteome</keyword>
<sequence>MVMSVPLRPLSSGLAATDGSVAIMLALASHMIKHTYWSKDIIFLFTQHEFVGVQAWLDGYFEVQTSSYVKAERLPARAGLIQAAINLELSGMSFGGIDVLIEGINGLLPNLDLVNLVHKLARENGIRSTIHHRPDLFSKDLDKLVPHNILTTFTMMANLATGMPSGNHGLFLRFRVDSLTIKSAPGGSSGLNSVGQLVEGVFRSINNLLEKFHQSFFFYLMPCTYRYISIGLYIPPFALMVAASLIQAIMLWSRFTFEVDTKKSKLIANQDQAFTSDGKFTDDTIHTLRLPDNVVQGVYSLIPLIVGCHLSGLMLLKAPSLFGGGEVKQMPAADTVILGGLAGIVSSMMLIRTVLRKEEFDGINWYLFKTISLIYHGLTLFLLSLLNISLAAIVAAFTVPVYTVIRPTSYKLLTGLQMLLLLLISPVSIILICQTLYNVVTGNAQIHSLEFFSLLTDLQHSVLYAIIDHLVYKNYLLNIVCLVLYPTWLMFWSLLFMNV</sequence>
<feature type="transmembrane region" description="Helical" evidence="1">
    <location>
        <begin position="375"/>
        <end position="404"/>
    </location>
</feature>
<gene>
    <name evidence="2" type="ORF">EB796_024028</name>
</gene>
<protein>
    <submittedName>
        <fullName evidence="2">GPAA1</fullName>
    </submittedName>
</protein>
<reference evidence="2" key="1">
    <citation type="submission" date="2020-06" db="EMBL/GenBank/DDBJ databases">
        <title>Draft genome of Bugula neritina, a colonial animal packing powerful symbionts and potential medicines.</title>
        <authorList>
            <person name="Rayko M."/>
        </authorList>
    </citation>
    <scope>NUCLEOTIDE SEQUENCE [LARGE SCALE GENOMIC DNA]</scope>
    <source>
        <strain evidence="2">Kwan_BN1</strain>
    </source>
</reference>
<name>A0A7J7IW48_BUGNE</name>
<evidence type="ECO:0000313" key="2">
    <source>
        <dbReference type="EMBL" id="KAF6017661.1"/>
    </source>
</evidence>
<keyword evidence="1" id="KW-0812">Transmembrane</keyword>
<dbReference type="GO" id="GO:0016255">
    <property type="term" value="P:attachment of GPI anchor to protein"/>
    <property type="evidence" value="ECO:0007669"/>
    <property type="project" value="TreeGrafter"/>
</dbReference>
<feature type="transmembrane region" description="Helical" evidence="1">
    <location>
        <begin position="416"/>
        <end position="437"/>
    </location>
</feature>
<feature type="transmembrane region" description="Helical" evidence="1">
    <location>
        <begin position="336"/>
        <end position="355"/>
    </location>
</feature>
<feature type="transmembrane region" description="Helical" evidence="1">
    <location>
        <begin position="230"/>
        <end position="252"/>
    </location>
</feature>
<dbReference type="EMBL" id="VXIV02003369">
    <property type="protein sequence ID" value="KAF6017661.1"/>
    <property type="molecule type" value="Genomic_DNA"/>
</dbReference>
<proteinExistence type="predicted"/>
<dbReference type="GO" id="GO:0042765">
    <property type="term" value="C:GPI-anchor transamidase complex"/>
    <property type="evidence" value="ECO:0007669"/>
    <property type="project" value="InterPro"/>
</dbReference>